<protein>
    <submittedName>
        <fullName evidence="2">Phage Tail Collar Domain</fullName>
    </submittedName>
</protein>
<feature type="domain" description="Phage tail collar" evidence="1">
    <location>
        <begin position="6"/>
        <end position="61"/>
    </location>
</feature>
<gene>
    <name evidence="2" type="ORF">SAMN04489711_102251</name>
</gene>
<evidence type="ECO:0000313" key="3">
    <source>
        <dbReference type="Proteomes" id="UP000199119"/>
    </source>
</evidence>
<name>A0A1I2AVY9_9BURK</name>
<dbReference type="InterPro" id="IPR011083">
    <property type="entry name" value="Phage_tail_collar_dom"/>
</dbReference>
<dbReference type="RefSeq" id="WP_092937775.1">
    <property type="nucleotide sequence ID" value="NZ_FONX01000002.1"/>
</dbReference>
<evidence type="ECO:0000259" key="1">
    <source>
        <dbReference type="Pfam" id="PF07484"/>
    </source>
</evidence>
<dbReference type="STRING" id="1177982.SAMN04489711_102251"/>
<dbReference type="EMBL" id="FONX01000002">
    <property type="protein sequence ID" value="SFE47909.1"/>
    <property type="molecule type" value="Genomic_DNA"/>
</dbReference>
<reference evidence="3" key="1">
    <citation type="submission" date="2016-10" db="EMBL/GenBank/DDBJ databases">
        <authorList>
            <person name="Varghese N."/>
            <person name="Submissions S."/>
        </authorList>
    </citation>
    <scope>NUCLEOTIDE SEQUENCE [LARGE SCALE GENOMIC DNA]</scope>
    <source>
        <strain evidence="3">DSM 27981</strain>
    </source>
</reference>
<sequence>MDPILGQIQLFAFGFEPSGWMICDGRSLPINQYMAVFSLLGTTYGGDGKTHFALPNLKGKEPVAGSVYCICMEGIFPSRQ</sequence>
<dbReference type="Proteomes" id="UP000199119">
    <property type="component" value="Unassembled WGS sequence"/>
</dbReference>
<dbReference type="InterPro" id="IPR037053">
    <property type="entry name" value="Phage_tail_collar_dom_sf"/>
</dbReference>
<dbReference type="Pfam" id="PF07484">
    <property type="entry name" value="Collar"/>
    <property type="match status" value="1"/>
</dbReference>
<dbReference type="AlphaFoldDB" id="A0A1I2AVY9"/>
<proteinExistence type="predicted"/>
<dbReference type="OrthoDB" id="9810174at2"/>
<evidence type="ECO:0000313" key="2">
    <source>
        <dbReference type="EMBL" id="SFE47909.1"/>
    </source>
</evidence>
<dbReference type="SUPFAM" id="SSF88874">
    <property type="entry name" value="Receptor-binding domain of short tail fibre protein gp12"/>
    <property type="match status" value="1"/>
</dbReference>
<accession>A0A1I2AVY9</accession>
<organism evidence="2 3">
    <name type="scientific">Paracidovorax wautersii</name>
    <dbReference type="NCBI Taxonomy" id="1177982"/>
    <lineage>
        <taxon>Bacteria</taxon>
        <taxon>Pseudomonadati</taxon>
        <taxon>Pseudomonadota</taxon>
        <taxon>Betaproteobacteria</taxon>
        <taxon>Burkholderiales</taxon>
        <taxon>Comamonadaceae</taxon>
        <taxon>Paracidovorax</taxon>
    </lineage>
</organism>
<dbReference type="Gene3D" id="3.90.1340.10">
    <property type="entry name" value="Phage tail collar domain"/>
    <property type="match status" value="1"/>
</dbReference>
<keyword evidence="3" id="KW-1185">Reference proteome</keyword>